<organism evidence="2 3">
    <name type="scientific">Agaribacillus aureus</name>
    <dbReference type="NCBI Taxonomy" id="3051825"/>
    <lineage>
        <taxon>Bacteria</taxon>
        <taxon>Pseudomonadati</taxon>
        <taxon>Bacteroidota</taxon>
        <taxon>Cytophagia</taxon>
        <taxon>Cytophagales</taxon>
        <taxon>Splendidivirgaceae</taxon>
        <taxon>Agaribacillus</taxon>
    </lineage>
</organism>
<keyword evidence="1" id="KW-1133">Transmembrane helix</keyword>
<evidence type="ECO:0000313" key="3">
    <source>
        <dbReference type="Proteomes" id="UP001172083"/>
    </source>
</evidence>
<sequence>MNTKKTIFSVVVAFLLSNILTTIWYAATDEANYVPYRREEINYLALVLNHLIYASIMVYFFPYFYPKATQKIRGFLFGAVIATLMFLPQAMVIRAIWAVDFNAIFILNTLAHLIIGGIMGLSLSIIYDYKNTTDHDSLP</sequence>
<feature type="transmembrane region" description="Helical" evidence="1">
    <location>
        <begin position="103"/>
        <end position="127"/>
    </location>
</feature>
<reference evidence="2" key="1">
    <citation type="submission" date="2023-06" db="EMBL/GenBank/DDBJ databases">
        <title>Genomic of Agaribacillus aureum.</title>
        <authorList>
            <person name="Wang G."/>
        </authorList>
    </citation>
    <scope>NUCLEOTIDE SEQUENCE</scope>
    <source>
        <strain evidence="2">BMA12</strain>
    </source>
</reference>
<dbReference type="RefSeq" id="WP_346761489.1">
    <property type="nucleotide sequence ID" value="NZ_JAUJEB010000008.1"/>
</dbReference>
<accession>A0ABT8LG33</accession>
<feature type="transmembrane region" description="Helical" evidence="1">
    <location>
        <begin position="7"/>
        <end position="27"/>
    </location>
</feature>
<evidence type="ECO:0000256" key="1">
    <source>
        <dbReference type="SAM" id="Phobius"/>
    </source>
</evidence>
<keyword evidence="3" id="KW-1185">Reference proteome</keyword>
<name>A0ABT8LG33_9BACT</name>
<protein>
    <submittedName>
        <fullName evidence="2">Uncharacterized protein</fullName>
    </submittedName>
</protein>
<keyword evidence="1" id="KW-0472">Membrane</keyword>
<proteinExistence type="predicted"/>
<dbReference type="EMBL" id="JAUJEB010000008">
    <property type="protein sequence ID" value="MDN5216151.1"/>
    <property type="molecule type" value="Genomic_DNA"/>
</dbReference>
<gene>
    <name evidence="2" type="ORF">QQ020_29055</name>
</gene>
<feature type="transmembrane region" description="Helical" evidence="1">
    <location>
        <begin position="43"/>
        <end position="63"/>
    </location>
</feature>
<keyword evidence="1" id="KW-0812">Transmembrane</keyword>
<evidence type="ECO:0000313" key="2">
    <source>
        <dbReference type="EMBL" id="MDN5216151.1"/>
    </source>
</evidence>
<dbReference type="Proteomes" id="UP001172083">
    <property type="component" value="Unassembled WGS sequence"/>
</dbReference>
<comment type="caution">
    <text evidence="2">The sequence shown here is derived from an EMBL/GenBank/DDBJ whole genome shotgun (WGS) entry which is preliminary data.</text>
</comment>
<feature type="transmembrane region" description="Helical" evidence="1">
    <location>
        <begin position="75"/>
        <end position="97"/>
    </location>
</feature>